<feature type="domain" description="DUF4352" evidence="3">
    <location>
        <begin position="55"/>
        <end position="157"/>
    </location>
</feature>
<dbReference type="InterPro" id="IPR029050">
    <property type="entry name" value="Immunoprotect_excell_Ig-like"/>
</dbReference>
<evidence type="ECO:0000313" key="4">
    <source>
        <dbReference type="EMBL" id="MBC1779789.1"/>
    </source>
</evidence>
<dbReference type="RefSeq" id="WP_185495434.1">
    <property type="nucleotide sequence ID" value="NZ_JAARUV010000004.1"/>
</dbReference>
<feature type="chain" id="PRO_5038315279" evidence="2">
    <location>
        <begin position="20"/>
        <end position="168"/>
    </location>
</feature>
<reference evidence="6 7" key="1">
    <citation type="submission" date="2020-03" db="EMBL/GenBank/DDBJ databases">
        <title>Soil Listeria distribution.</title>
        <authorList>
            <person name="Liao J."/>
            <person name="Wiedmann M."/>
        </authorList>
    </citation>
    <scope>NUCLEOTIDE SEQUENCE [LARGE SCALE GENOMIC DNA]</scope>
    <source>
        <strain evidence="5 6">FSL L7-0259</strain>
        <strain evidence="4 7">FSL L7-1017</strain>
    </source>
</reference>
<dbReference type="Gene3D" id="2.60.40.1240">
    <property type="match status" value="1"/>
</dbReference>
<keyword evidence="1 2" id="KW-0732">Signal</keyword>
<dbReference type="Pfam" id="PF11611">
    <property type="entry name" value="DUF4352"/>
    <property type="match status" value="1"/>
</dbReference>
<evidence type="ECO:0000256" key="2">
    <source>
        <dbReference type="SAM" id="SignalP"/>
    </source>
</evidence>
<name>A0A7X0Z5Q6_9LIST</name>
<dbReference type="Proteomes" id="UP000547643">
    <property type="component" value="Unassembled WGS sequence"/>
</dbReference>
<dbReference type="EMBL" id="JAARYD010000002">
    <property type="protein sequence ID" value="MBC2175879.1"/>
    <property type="molecule type" value="Genomic_DNA"/>
</dbReference>
<proteinExistence type="predicted"/>
<evidence type="ECO:0000313" key="6">
    <source>
        <dbReference type="Proteomes" id="UP000541735"/>
    </source>
</evidence>
<dbReference type="EMBL" id="JAARUV010000004">
    <property type="protein sequence ID" value="MBC1779789.1"/>
    <property type="molecule type" value="Genomic_DNA"/>
</dbReference>
<protein>
    <submittedName>
        <fullName evidence="5">DUF4352 domain-containing protein</fullName>
    </submittedName>
</protein>
<evidence type="ECO:0000313" key="7">
    <source>
        <dbReference type="Proteomes" id="UP000547643"/>
    </source>
</evidence>
<evidence type="ECO:0000259" key="3">
    <source>
        <dbReference type="Pfam" id="PF11611"/>
    </source>
</evidence>
<organism evidence="5 6">
    <name type="scientific">Listeria booriae</name>
    <dbReference type="NCBI Taxonomy" id="1552123"/>
    <lineage>
        <taxon>Bacteria</taxon>
        <taxon>Bacillati</taxon>
        <taxon>Bacillota</taxon>
        <taxon>Bacilli</taxon>
        <taxon>Bacillales</taxon>
        <taxon>Listeriaceae</taxon>
        <taxon>Listeria</taxon>
    </lineage>
</organism>
<dbReference type="AlphaFoldDB" id="A0A7X0Z5Q6"/>
<accession>A0A7X0Z5Q6</accession>
<dbReference type="PROSITE" id="PS51257">
    <property type="entry name" value="PROKAR_LIPOPROTEIN"/>
    <property type="match status" value="1"/>
</dbReference>
<comment type="caution">
    <text evidence="5">The sequence shown here is derived from an EMBL/GenBank/DDBJ whole genome shotgun (WGS) entry which is preliminary data.</text>
</comment>
<evidence type="ECO:0000313" key="5">
    <source>
        <dbReference type="EMBL" id="MBC2175879.1"/>
    </source>
</evidence>
<feature type="signal peptide" evidence="2">
    <location>
        <begin position="1"/>
        <end position="19"/>
    </location>
</feature>
<sequence length="168" mass="18283">MKKLAIGLVAVIGLTSALTGCGNPSSEKDQTETKQVAQQEQQETIKATDQKTVKLGDHVDFLGLIVTFEKATYLENDKGVKNSVMKIDMKVENKSAASRGFTTIDMEIKDSKGKKLAIYPGENLGEKIQPGKSISGSGYFTVNGNGPYTITYKDQDSDKKASWKVEVK</sequence>
<evidence type="ECO:0000256" key="1">
    <source>
        <dbReference type="ARBA" id="ARBA00022729"/>
    </source>
</evidence>
<dbReference type="InterPro" id="IPR029051">
    <property type="entry name" value="DUF4352"/>
</dbReference>
<gene>
    <name evidence="4" type="ORF">HCA46_13170</name>
    <name evidence="5" type="ORF">HCB27_04585</name>
</gene>
<dbReference type="Proteomes" id="UP000541735">
    <property type="component" value="Unassembled WGS sequence"/>
</dbReference>